<dbReference type="InterPro" id="IPR037062">
    <property type="entry name" value="Malic_N_dom_sf"/>
</dbReference>
<feature type="domain" description="Malic enzyme NAD-binding" evidence="2">
    <location>
        <begin position="232"/>
        <end position="501"/>
    </location>
</feature>
<dbReference type="PANTHER" id="PTHR23406">
    <property type="entry name" value="MALIC ENZYME-RELATED"/>
    <property type="match status" value="1"/>
</dbReference>
<dbReference type="SUPFAM" id="SSF53223">
    <property type="entry name" value="Aminoacid dehydrogenase-like, N-terminal domain"/>
    <property type="match status" value="1"/>
</dbReference>
<sequence length="554" mass="59324">MQGLIPPGQSDLQCEVDRAHAALSKCCSPLDKYQAVMNLKETNGDCFYGLMAQRLVDYLPIIYTPAVGEACQQWSSLLARPQGLYISISDLGNVANVLYNWPEEDVRIAILTDGERILGLGDLGCNGMGIPVGKATVHTAAGGIHPRYTLPITIDVGCNRRSIREDPFYVGLRQERVRGDKYDELVDEIVDCLRQRYGPSLVIHWEDFAASNAFRLLAKYRERGYATFNDDIQATAAVTLGALMGAQRLPGVPPLRQQAFLFFGAGQANLGAAQLLVRALAEEGVPEEDAKRQIWLMDSQGIVYTGRKGRQLTPQKEAFARSQADTGLAEQVGKDLSKAVGLIRPATLIGAAAQGGAFSEGVVRALNQVTQETFGENARPAVFALSNPVEEAECTAQQAYDWTDGAAVFASGTAFAPVRRNDGSTFLPGQCNNCLVFPGVALGCVAAGATEVADSMMLAAARAIGRKLTSDELQRDSVLPRIERLSEIARAVGAAVSLEAIASNKASPSGLSALRCLPELGGTEPSELLQLAEGCIRQMQYDPFVPGSGLRTSG</sequence>
<protein>
    <recommendedName>
        <fullName evidence="6">Malic enzyme</fullName>
    </recommendedName>
</protein>
<dbReference type="PRINTS" id="PR00072">
    <property type="entry name" value="MALOXRDTASE"/>
</dbReference>
<keyword evidence="5" id="KW-1185">Reference proteome</keyword>
<dbReference type="SUPFAM" id="SSF51735">
    <property type="entry name" value="NAD(P)-binding Rossmann-fold domains"/>
    <property type="match status" value="1"/>
</dbReference>
<dbReference type="Gene3D" id="3.40.50.10380">
    <property type="entry name" value="Malic enzyme, N-terminal domain"/>
    <property type="match status" value="1"/>
</dbReference>
<organism evidence="4 5">
    <name type="scientific">Coccomyxa subellipsoidea</name>
    <dbReference type="NCBI Taxonomy" id="248742"/>
    <lineage>
        <taxon>Eukaryota</taxon>
        <taxon>Viridiplantae</taxon>
        <taxon>Chlorophyta</taxon>
        <taxon>core chlorophytes</taxon>
        <taxon>Trebouxiophyceae</taxon>
        <taxon>Trebouxiophyceae incertae sedis</taxon>
        <taxon>Coccomyxaceae</taxon>
        <taxon>Coccomyxa</taxon>
    </lineage>
</organism>
<dbReference type="NCBIfam" id="NF010052">
    <property type="entry name" value="PRK13529.1"/>
    <property type="match status" value="1"/>
</dbReference>
<comment type="similarity">
    <text evidence="1">Belongs to the malic enzymes family.</text>
</comment>
<dbReference type="Pfam" id="PF00390">
    <property type="entry name" value="malic"/>
    <property type="match status" value="1"/>
</dbReference>
<dbReference type="Gene3D" id="3.40.50.720">
    <property type="entry name" value="NAD(P)-binding Rossmann-like Domain"/>
    <property type="match status" value="1"/>
</dbReference>
<dbReference type="Proteomes" id="UP001491310">
    <property type="component" value="Unassembled WGS sequence"/>
</dbReference>
<evidence type="ECO:0000259" key="3">
    <source>
        <dbReference type="SMART" id="SM01274"/>
    </source>
</evidence>
<dbReference type="InterPro" id="IPR012302">
    <property type="entry name" value="Malic_NAD-bd"/>
</dbReference>
<evidence type="ECO:0000256" key="1">
    <source>
        <dbReference type="ARBA" id="ARBA00008785"/>
    </source>
</evidence>
<dbReference type="SMART" id="SM00919">
    <property type="entry name" value="Malic_M"/>
    <property type="match status" value="1"/>
</dbReference>
<evidence type="ECO:0000313" key="4">
    <source>
        <dbReference type="EMBL" id="KAK9916262.1"/>
    </source>
</evidence>
<evidence type="ECO:0000313" key="5">
    <source>
        <dbReference type="Proteomes" id="UP001491310"/>
    </source>
</evidence>
<dbReference type="InterPro" id="IPR036291">
    <property type="entry name" value="NAD(P)-bd_dom_sf"/>
</dbReference>
<gene>
    <name evidence="4" type="ORF">WJX75_000644</name>
</gene>
<dbReference type="EMBL" id="JALJOT010000003">
    <property type="protein sequence ID" value="KAK9916262.1"/>
    <property type="molecule type" value="Genomic_DNA"/>
</dbReference>
<dbReference type="InterPro" id="IPR012301">
    <property type="entry name" value="Malic_N_dom"/>
</dbReference>
<dbReference type="PANTHER" id="PTHR23406:SF79">
    <property type="entry name" value="MALATE DEHYDROGENASE (OXALOACETATE-DECARBOXYLATING)"/>
    <property type="match status" value="1"/>
</dbReference>
<dbReference type="Pfam" id="PF03949">
    <property type="entry name" value="Malic_M"/>
    <property type="match status" value="1"/>
</dbReference>
<accession>A0ABR2YX85</accession>
<comment type="caution">
    <text evidence="4">The sequence shown here is derived from an EMBL/GenBank/DDBJ whole genome shotgun (WGS) entry which is preliminary data.</text>
</comment>
<name>A0ABR2YX85_9CHLO</name>
<proteinExistence type="inferred from homology"/>
<dbReference type="InterPro" id="IPR046346">
    <property type="entry name" value="Aminoacid_DH-like_N_sf"/>
</dbReference>
<evidence type="ECO:0008006" key="6">
    <source>
        <dbReference type="Google" id="ProtNLM"/>
    </source>
</evidence>
<reference evidence="4 5" key="1">
    <citation type="journal article" date="2024" name="Nat. Commun.">
        <title>Phylogenomics reveals the evolutionary origins of lichenization in chlorophyte algae.</title>
        <authorList>
            <person name="Puginier C."/>
            <person name="Libourel C."/>
            <person name="Otte J."/>
            <person name="Skaloud P."/>
            <person name="Haon M."/>
            <person name="Grisel S."/>
            <person name="Petersen M."/>
            <person name="Berrin J.G."/>
            <person name="Delaux P.M."/>
            <person name="Dal Grande F."/>
            <person name="Keller J."/>
        </authorList>
    </citation>
    <scope>NUCLEOTIDE SEQUENCE [LARGE SCALE GENOMIC DNA]</scope>
    <source>
        <strain evidence="4 5">SAG 216-7</strain>
    </source>
</reference>
<dbReference type="PIRSF" id="PIRSF000106">
    <property type="entry name" value="ME"/>
    <property type="match status" value="1"/>
</dbReference>
<evidence type="ECO:0000259" key="2">
    <source>
        <dbReference type="SMART" id="SM00919"/>
    </source>
</evidence>
<feature type="domain" description="Malic enzyme N-terminal" evidence="3">
    <location>
        <begin position="40"/>
        <end position="221"/>
    </location>
</feature>
<dbReference type="InterPro" id="IPR001891">
    <property type="entry name" value="Malic_OxRdtase"/>
</dbReference>
<dbReference type="SMART" id="SM01274">
    <property type="entry name" value="malic"/>
    <property type="match status" value="1"/>
</dbReference>